<accession>A0ABY7H7C8</accession>
<evidence type="ECO:0000313" key="2">
    <source>
        <dbReference type="EMBL" id="WAS95176.1"/>
    </source>
</evidence>
<dbReference type="RefSeq" id="WP_269037508.1">
    <property type="nucleotide sequence ID" value="NZ_CP114040.1"/>
</dbReference>
<dbReference type="PANTHER" id="PTHR40763:SF5">
    <property type="entry name" value="MEMBRANE PROTEIN"/>
    <property type="match status" value="1"/>
</dbReference>
<name>A0ABY7H7C8_9BACT</name>
<reference evidence="2" key="1">
    <citation type="submission" date="2022-11" db="EMBL/GenBank/DDBJ databases">
        <title>Minimal conservation of predation-associated metabolite biosynthetic gene clusters underscores biosynthetic potential of Myxococcota including descriptions for ten novel species: Archangium lansinium sp. nov., Myxococcus landrumus sp. nov., Nannocystis bai.</title>
        <authorList>
            <person name="Ahearne A."/>
            <person name="Stevens C."/>
            <person name="Dowd S."/>
        </authorList>
    </citation>
    <scope>NUCLEOTIDE SEQUENCE</scope>
    <source>
        <strain evidence="2">Fl3</strain>
    </source>
</reference>
<feature type="region of interest" description="Disordered" evidence="1">
    <location>
        <begin position="194"/>
        <end position="219"/>
    </location>
</feature>
<sequence length="219" mass="23521">MDSPAGQLQRAREQARAHLGDGYAQDLIDQDTLDERLEAVERAGTVAEIDALTADLRPAPTAALVPAEAALAVPATSSRLRALFSSIDRTGAWHVAQRTHVRVVFGNATLDLRQAVLPGGPIELDLHVVFGNLDLIIPPGWQLDNDCGAILGSVEQLSGPPPPGKAGQILRLRGRVIFGSLTIHERLPGESAWTARKRRKREHKALAQRSARALPAGDD</sequence>
<dbReference type="Proteomes" id="UP001164459">
    <property type="component" value="Chromosome"/>
</dbReference>
<evidence type="ECO:0000313" key="3">
    <source>
        <dbReference type="Proteomes" id="UP001164459"/>
    </source>
</evidence>
<dbReference type="EMBL" id="CP114040">
    <property type="protein sequence ID" value="WAS95176.1"/>
    <property type="molecule type" value="Genomic_DNA"/>
</dbReference>
<organism evidence="2 3">
    <name type="scientific">Nannocystis punicea</name>
    <dbReference type="NCBI Taxonomy" id="2995304"/>
    <lineage>
        <taxon>Bacteria</taxon>
        <taxon>Pseudomonadati</taxon>
        <taxon>Myxococcota</taxon>
        <taxon>Polyangia</taxon>
        <taxon>Nannocystales</taxon>
        <taxon>Nannocystaceae</taxon>
        <taxon>Nannocystis</taxon>
    </lineage>
</organism>
<dbReference type="PANTHER" id="PTHR40763">
    <property type="entry name" value="MEMBRANE PROTEIN-RELATED"/>
    <property type="match status" value="1"/>
</dbReference>
<evidence type="ECO:0000256" key="1">
    <source>
        <dbReference type="SAM" id="MobiDB-lite"/>
    </source>
</evidence>
<proteinExistence type="predicted"/>
<protein>
    <submittedName>
        <fullName evidence="2">LiaF-related protein</fullName>
    </submittedName>
</protein>
<keyword evidence="3" id="KW-1185">Reference proteome</keyword>
<gene>
    <name evidence="2" type="ORF">O0S08_03355</name>
</gene>